<accession>A0A5B8FVU8</accession>
<dbReference type="RefSeq" id="WP_138574139.1">
    <property type="nucleotide sequence ID" value="NZ_CP040818.1"/>
</dbReference>
<dbReference type="OrthoDB" id="9879846at2"/>
<dbReference type="EMBL" id="CP040818">
    <property type="protein sequence ID" value="QDL92565.1"/>
    <property type="molecule type" value="Genomic_DNA"/>
</dbReference>
<evidence type="ECO:0000313" key="1">
    <source>
        <dbReference type="EMBL" id="QDL92565.1"/>
    </source>
</evidence>
<gene>
    <name evidence="1" type="ORF">FDP22_12690</name>
</gene>
<name>A0A5B8FVU8_9RHOB</name>
<proteinExistence type="predicted"/>
<evidence type="ECO:0000313" key="2">
    <source>
        <dbReference type="Proteomes" id="UP000305888"/>
    </source>
</evidence>
<keyword evidence="2" id="KW-1185">Reference proteome</keyword>
<dbReference type="KEGG" id="ppru:FDP22_12690"/>
<organism evidence="1 2">
    <name type="scientific">Paroceanicella profunda</name>
    <dbReference type="NCBI Taxonomy" id="2579971"/>
    <lineage>
        <taxon>Bacteria</taxon>
        <taxon>Pseudomonadati</taxon>
        <taxon>Pseudomonadota</taxon>
        <taxon>Alphaproteobacteria</taxon>
        <taxon>Rhodobacterales</taxon>
        <taxon>Paracoccaceae</taxon>
        <taxon>Paroceanicella</taxon>
    </lineage>
</organism>
<reference evidence="1 2" key="1">
    <citation type="submission" date="2019-06" db="EMBL/GenBank/DDBJ databases">
        <title>Genome sequence of Rhodobacteraceae bacterium D4M1.</title>
        <authorList>
            <person name="Cao J."/>
        </authorList>
    </citation>
    <scope>NUCLEOTIDE SEQUENCE [LARGE SCALE GENOMIC DNA]</scope>
    <source>
        <strain evidence="1 2">D4M1</strain>
    </source>
</reference>
<dbReference type="AlphaFoldDB" id="A0A5B8FVU8"/>
<protein>
    <submittedName>
        <fullName evidence="1">Uncharacterized protein</fullName>
    </submittedName>
</protein>
<dbReference type="Proteomes" id="UP000305888">
    <property type="component" value="Chromosome"/>
</dbReference>
<sequence length="98" mass="11541">MSFTRQRTPPQHVGDTELWTIRHDGKAIAYIRQQPQLPFEIRHLWWVSPQWYPPAPRPSCETLDEALAEVKRLYLEALEAGPVKLTPDRPQWNKDGPW</sequence>